<evidence type="ECO:0000313" key="14">
    <source>
        <dbReference type="EMBL" id="SFM44627.1"/>
    </source>
</evidence>
<dbReference type="Pfam" id="PF00593">
    <property type="entry name" value="TonB_dep_Rec_b-barrel"/>
    <property type="match status" value="1"/>
</dbReference>
<dbReference type="Proteomes" id="UP000199611">
    <property type="component" value="Unassembled WGS sequence"/>
</dbReference>
<dbReference type="AlphaFoldDB" id="A0A1I4QX95"/>
<keyword evidence="15" id="KW-1185">Reference proteome</keyword>
<feature type="domain" description="TonB-dependent receptor plug" evidence="13">
    <location>
        <begin position="44"/>
        <end position="149"/>
    </location>
</feature>
<dbReference type="RefSeq" id="WP_093392890.1">
    <property type="nucleotide sequence ID" value="NZ_FOUU01000001.1"/>
</dbReference>
<evidence type="ECO:0000256" key="2">
    <source>
        <dbReference type="ARBA" id="ARBA00022448"/>
    </source>
</evidence>
<evidence type="ECO:0000256" key="11">
    <source>
        <dbReference type="RuleBase" id="RU003357"/>
    </source>
</evidence>
<comment type="similarity">
    <text evidence="10 11">Belongs to the TonB-dependent receptor family.</text>
</comment>
<comment type="subcellular location">
    <subcellularLocation>
        <location evidence="1 10">Cell outer membrane</location>
        <topology evidence="1 10">Multi-pass membrane protein</topology>
    </subcellularLocation>
</comment>
<evidence type="ECO:0000256" key="10">
    <source>
        <dbReference type="PROSITE-ProRule" id="PRU01360"/>
    </source>
</evidence>
<organism evidence="14 15">
    <name type="scientific">Thermodesulforhabdus norvegica</name>
    <dbReference type="NCBI Taxonomy" id="39841"/>
    <lineage>
        <taxon>Bacteria</taxon>
        <taxon>Pseudomonadati</taxon>
        <taxon>Thermodesulfobacteriota</taxon>
        <taxon>Syntrophobacteria</taxon>
        <taxon>Syntrophobacterales</taxon>
        <taxon>Thermodesulforhabdaceae</taxon>
        <taxon>Thermodesulforhabdus</taxon>
    </lineage>
</organism>
<evidence type="ECO:0000256" key="7">
    <source>
        <dbReference type="ARBA" id="ARBA00023136"/>
    </source>
</evidence>
<keyword evidence="6 11" id="KW-0798">TonB box</keyword>
<dbReference type="InterPro" id="IPR000531">
    <property type="entry name" value="Beta-barrel_TonB"/>
</dbReference>
<keyword evidence="5" id="KW-0732">Signal</keyword>
<dbReference type="CDD" id="cd01347">
    <property type="entry name" value="ligand_gated_channel"/>
    <property type="match status" value="1"/>
</dbReference>
<evidence type="ECO:0000256" key="5">
    <source>
        <dbReference type="ARBA" id="ARBA00022729"/>
    </source>
</evidence>
<dbReference type="GO" id="GO:0044718">
    <property type="term" value="P:siderophore transmembrane transport"/>
    <property type="evidence" value="ECO:0007669"/>
    <property type="project" value="TreeGrafter"/>
</dbReference>
<dbReference type="InterPro" id="IPR012910">
    <property type="entry name" value="Plug_dom"/>
</dbReference>
<dbReference type="InterPro" id="IPR037066">
    <property type="entry name" value="Plug_dom_sf"/>
</dbReference>
<dbReference type="EMBL" id="FOUU01000001">
    <property type="protein sequence ID" value="SFM44627.1"/>
    <property type="molecule type" value="Genomic_DNA"/>
</dbReference>
<keyword evidence="4 10" id="KW-0812">Transmembrane</keyword>
<keyword evidence="8" id="KW-0675">Receptor</keyword>
<name>A0A1I4QX95_9BACT</name>
<evidence type="ECO:0000313" key="15">
    <source>
        <dbReference type="Proteomes" id="UP000199611"/>
    </source>
</evidence>
<dbReference type="Gene3D" id="2.170.130.10">
    <property type="entry name" value="TonB-dependent receptor, plug domain"/>
    <property type="match status" value="1"/>
</dbReference>
<keyword evidence="9 10" id="KW-0998">Cell outer membrane</keyword>
<dbReference type="OrthoDB" id="9763670at2"/>
<evidence type="ECO:0000256" key="8">
    <source>
        <dbReference type="ARBA" id="ARBA00023170"/>
    </source>
</evidence>
<proteinExistence type="inferred from homology"/>
<protein>
    <submittedName>
        <fullName evidence="14">Vitamin B12 transporter</fullName>
    </submittedName>
</protein>
<sequence>MRVLPVFVAFLSLGFNLFCCHASRAFEMEPLVITATRVPTPSHEVPVRVDVITREEIERSHASDLSELLIQKLPTHFHRYPGSLTSVDIRGFRTDTHGTDIKGRVLVLIDGHRAGTGNISAVPLENVEKIEILRGPASVMYGSAALGGVINIITREGRGKPTVEAGFEYGSWNRKKGSLSASGGLSGDQIGISFGARQIHQDDDYNDGDGDRVENTHYSDEAYSLSLTARPAEGHRIMFVGQYFRAWDVGTPGATYSPDYDDYKSILRRYGALSYDGGADELGLSWHISGYSVYDRSSWNDPAQAWGYLNHIVETETQGLRGHVAVPAFGLGRIIVGGDFDHIEVDSWNVPPGVAPWSPDTSYDNYALYGEQKISLFDRLNIYAGLRYDLFDESLEETPGLEVTAEDKSFDDVSWRVGASFDLTDWLTARGHIGTGFRAPTADELAGRFAQGSWTKIAGNPDLEPEKSTTYELGVDAVYGKASLGFSVFYTDYTDRIVGGFTTCIDGDCTWTTYRNVDGATFTGMDGYASCDFAFSLGSFNATVTPYVNWIYYFSRELEDESSAQDLGTDTVTYVSKANLIAGLRFHFDRYADLNIWANYHGPQKVQNWDYTSPLYGTVYDKGGFTIYSLRLDFHIFDHLHPYLTIDNLTDKDYAYADGYPMPGLTVIGGFKLRF</sequence>
<dbReference type="GO" id="GO:0009279">
    <property type="term" value="C:cell outer membrane"/>
    <property type="evidence" value="ECO:0007669"/>
    <property type="project" value="UniProtKB-SubCell"/>
</dbReference>
<evidence type="ECO:0000256" key="3">
    <source>
        <dbReference type="ARBA" id="ARBA00022452"/>
    </source>
</evidence>
<dbReference type="InterPro" id="IPR036942">
    <property type="entry name" value="Beta-barrel_TonB_sf"/>
</dbReference>
<evidence type="ECO:0000259" key="12">
    <source>
        <dbReference type="Pfam" id="PF00593"/>
    </source>
</evidence>
<dbReference type="PANTHER" id="PTHR30069:SF29">
    <property type="entry name" value="HEMOGLOBIN AND HEMOGLOBIN-HAPTOGLOBIN-BINDING PROTEIN 1-RELATED"/>
    <property type="match status" value="1"/>
</dbReference>
<dbReference type="GO" id="GO:0015344">
    <property type="term" value="F:siderophore uptake transmembrane transporter activity"/>
    <property type="evidence" value="ECO:0007669"/>
    <property type="project" value="TreeGrafter"/>
</dbReference>
<dbReference type="Pfam" id="PF07715">
    <property type="entry name" value="Plug"/>
    <property type="match status" value="1"/>
</dbReference>
<dbReference type="SUPFAM" id="SSF56935">
    <property type="entry name" value="Porins"/>
    <property type="match status" value="1"/>
</dbReference>
<dbReference type="Gene3D" id="2.40.170.20">
    <property type="entry name" value="TonB-dependent receptor, beta-barrel domain"/>
    <property type="match status" value="1"/>
</dbReference>
<dbReference type="PROSITE" id="PS52016">
    <property type="entry name" value="TONB_DEPENDENT_REC_3"/>
    <property type="match status" value="1"/>
</dbReference>
<dbReference type="STRING" id="39841.SAMN05660836_00274"/>
<accession>A0A1I4QX95</accession>
<feature type="domain" description="TonB-dependent receptor-like beta-barrel" evidence="12">
    <location>
        <begin position="233"/>
        <end position="649"/>
    </location>
</feature>
<evidence type="ECO:0000256" key="1">
    <source>
        <dbReference type="ARBA" id="ARBA00004571"/>
    </source>
</evidence>
<reference evidence="14 15" key="1">
    <citation type="submission" date="2016-10" db="EMBL/GenBank/DDBJ databases">
        <authorList>
            <person name="de Groot N.N."/>
        </authorList>
    </citation>
    <scope>NUCLEOTIDE SEQUENCE [LARGE SCALE GENOMIC DNA]</scope>
    <source>
        <strain evidence="14 15">DSM 9990</strain>
    </source>
</reference>
<keyword evidence="2 10" id="KW-0813">Transport</keyword>
<evidence type="ECO:0000256" key="9">
    <source>
        <dbReference type="ARBA" id="ARBA00023237"/>
    </source>
</evidence>
<keyword evidence="3 10" id="KW-1134">Transmembrane beta strand</keyword>
<keyword evidence="7 10" id="KW-0472">Membrane</keyword>
<dbReference type="InterPro" id="IPR039426">
    <property type="entry name" value="TonB-dep_rcpt-like"/>
</dbReference>
<dbReference type="PANTHER" id="PTHR30069">
    <property type="entry name" value="TONB-DEPENDENT OUTER MEMBRANE RECEPTOR"/>
    <property type="match status" value="1"/>
</dbReference>
<evidence type="ECO:0000259" key="13">
    <source>
        <dbReference type="Pfam" id="PF07715"/>
    </source>
</evidence>
<evidence type="ECO:0000256" key="4">
    <source>
        <dbReference type="ARBA" id="ARBA00022692"/>
    </source>
</evidence>
<gene>
    <name evidence="14" type="ORF">SAMN05660836_00274</name>
</gene>
<evidence type="ECO:0000256" key="6">
    <source>
        <dbReference type="ARBA" id="ARBA00023077"/>
    </source>
</evidence>